<dbReference type="InParanoid" id="A0A165H7J7"/>
<evidence type="ECO:0000313" key="2">
    <source>
        <dbReference type="EMBL" id="KZV91564.1"/>
    </source>
</evidence>
<dbReference type="Proteomes" id="UP000077266">
    <property type="component" value="Unassembled WGS sequence"/>
</dbReference>
<feature type="region of interest" description="Disordered" evidence="1">
    <location>
        <begin position="74"/>
        <end position="141"/>
    </location>
</feature>
<accession>A0A165H7J7</accession>
<dbReference type="AlphaFoldDB" id="A0A165H7J7"/>
<organism evidence="2 3">
    <name type="scientific">Exidia glandulosa HHB12029</name>
    <dbReference type="NCBI Taxonomy" id="1314781"/>
    <lineage>
        <taxon>Eukaryota</taxon>
        <taxon>Fungi</taxon>
        <taxon>Dikarya</taxon>
        <taxon>Basidiomycota</taxon>
        <taxon>Agaricomycotina</taxon>
        <taxon>Agaricomycetes</taxon>
        <taxon>Auriculariales</taxon>
        <taxon>Exidiaceae</taxon>
        <taxon>Exidia</taxon>
    </lineage>
</organism>
<keyword evidence="3" id="KW-1185">Reference proteome</keyword>
<reference evidence="2 3" key="1">
    <citation type="journal article" date="2016" name="Mol. Biol. Evol.">
        <title>Comparative Genomics of Early-Diverging Mushroom-Forming Fungi Provides Insights into the Origins of Lignocellulose Decay Capabilities.</title>
        <authorList>
            <person name="Nagy L.G."/>
            <person name="Riley R."/>
            <person name="Tritt A."/>
            <person name="Adam C."/>
            <person name="Daum C."/>
            <person name="Floudas D."/>
            <person name="Sun H."/>
            <person name="Yadav J.S."/>
            <person name="Pangilinan J."/>
            <person name="Larsson K.H."/>
            <person name="Matsuura K."/>
            <person name="Barry K."/>
            <person name="Labutti K."/>
            <person name="Kuo R."/>
            <person name="Ohm R.A."/>
            <person name="Bhattacharya S.S."/>
            <person name="Shirouzu T."/>
            <person name="Yoshinaga Y."/>
            <person name="Martin F.M."/>
            <person name="Grigoriev I.V."/>
            <person name="Hibbett D.S."/>
        </authorList>
    </citation>
    <scope>NUCLEOTIDE SEQUENCE [LARGE SCALE GENOMIC DNA]</scope>
    <source>
        <strain evidence="2 3">HHB12029</strain>
    </source>
</reference>
<gene>
    <name evidence="2" type="ORF">EXIGLDRAFT_719249</name>
</gene>
<evidence type="ECO:0000256" key="1">
    <source>
        <dbReference type="SAM" id="MobiDB-lite"/>
    </source>
</evidence>
<name>A0A165H7J7_EXIGL</name>
<feature type="compositionally biased region" description="Basic and acidic residues" evidence="1">
    <location>
        <begin position="119"/>
        <end position="128"/>
    </location>
</feature>
<sequence length="156" mass="16967">MALHSGSSESSRELTLLEVDDVELFLGHNVGLSRDGVEVVRRQPDAANGGSVNAARRTWCARVSTTSVCSCPGTPGTDIVGRDEGRRQFSRTGLEVQGQSRGAEPWRPQENAYEQGMGLERRQSREHTTSPGLPGKSLSKRQIVPLRKWASAVPVD</sequence>
<dbReference type="EMBL" id="KV426025">
    <property type="protein sequence ID" value="KZV91564.1"/>
    <property type="molecule type" value="Genomic_DNA"/>
</dbReference>
<protein>
    <submittedName>
        <fullName evidence="2">Uncharacterized protein</fullName>
    </submittedName>
</protein>
<proteinExistence type="predicted"/>
<evidence type="ECO:0000313" key="3">
    <source>
        <dbReference type="Proteomes" id="UP000077266"/>
    </source>
</evidence>